<dbReference type="GO" id="GO:0042803">
    <property type="term" value="F:protein homodimerization activity"/>
    <property type="evidence" value="ECO:0007669"/>
    <property type="project" value="InterPro"/>
</dbReference>
<keyword evidence="2 3" id="KW-0143">Chaperone</keyword>
<comment type="function">
    <text evidence="3">Essential component of the PAM complex, a complex required for the translocation of transit peptide-containing proteins from the inner membrane into the mitochondrial matrix in an ATP-dependent manner.</text>
</comment>
<dbReference type="PANTHER" id="PTHR21237:SF23">
    <property type="entry name" value="GRPE PROTEIN HOMOLOG, MITOCHONDRIAL"/>
    <property type="match status" value="1"/>
</dbReference>
<gene>
    <name evidence="6" type="ORF">CGI_10007908</name>
</gene>
<dbReference type="InterPro" id="IPR000740">
    <property type="entry name" value="GrpE"/>
</dbReference>
<dbReference type="PROSITE" id="PS01071">
    <property type="entry name" value="GRPE"/>
    <property type="match status" value="1"/>
</dbReference>
<dbReference type="FunCoup" id="K1QFV6">
    <property type="interactions" value="1513"/>
</dbReference>
<evidence type="ECO:0000256" key="2">
    <source>
        <dbReference type="ARBA" id="ARBA00023186"/>
    </source>
</evidence>
<feature type="compositionally biased region" description="Basic and acidic residues" evidence="5">
    <location>
        <begin position="53"/>
        <end position="73"/>
    </location>
</feature>
<reference evidence="6" key="1">
    <citation type="journal article" date="2012" name="Nature">
        <title>The oyster genome reveals stress adaptation and complexity of shell formation.</title>
        <authorList>
            <person name="Zhang G."/>
            <person name="Fang X."/>
            <person name="Guo X."/>
            <person name="Li L."/>
            <person name="Luo R."/>
            <person name="Xu F."/>
            <person name="Yang P."/>
            <person name="Zhang L."/>
            <person name="Wang X."/>
            <person name="Qi H."/>
            <person name="Xiong Z."/>
            <person name="Que H."/>
            <person name="Xie Y."/>
            <person name="Holland P.W."/>
            <person name="Paps J."/>
            <person name="Zhu Y."/>
            <person name="Wu F."/>
            <person name="Chen Y."/>
            <person name="Wang J."/>
            <person name="Peng C."/>
            <person name="Meng J."/>
            <person name="Yang L."/>
            <person name="Liu J."/>
            <person name="Wen B."/>
            <person name="Zhang N."/>
            <person name="Huang Z."/>
            <person name="Zhu Q."/>
            <person name="Feng Y."/>
            <person name="Mount A."/>
            <person name="Hedgecock D."/>
            <person name="Xu Z."/>
            <person name="Liu Y."/>
            <person name="Domazet-Loso T."/>
            <person name="Du Y."/>
            <person name="Sun X."/>
            <person name="Zhang S."/>
            <person name="Liu B."/>
            <person name="Cheng P."/>
            <person name="Jiang X."/>
            <person name="Li J."/>
            <person name="Fan D."/>
            <person name="Wang W."/>
            <person name="Fu W."/>
            <person name="Wang T."/>
            <person name="Wang B."/>
            <person name="Zhang J."/>
            <person name="Peng Z."/>
            <person name="Li Y."/>
            <person name="Li N."/>
            <person name="Wang J."/>
            <person name="Chen M."/>
            <person name="He Y."/>
            <person name="Tan F."/>
            <person name="Song X."/>
            <person name="Zheng Q."/>
            <person name="Huang R."/>
            <person name="Yang H."/>
            <person name="Du X."/>
            <person name="Chen L."/>
            <person name="Yang M."/>
            <person name="Gaffney P.M."/>
            <person name="Wang S."/>
            <person name="Luo L."/>
            <person name="She Z."/>
            <person name="Ming Y."/>
            <person name="Huang W."/>
            <person name="Zhang S."/>
            <person name="Huang B."/>
            <person name="Zhang Y."/>
            <person name="Qu T."/>
            <person name="Ni P."/>
            <person name="Miao G."/>
            <person name="Wang J."/>
            <person name="Wang Q."/>
            <person name="Steinberg C.E."/>
            <person name="Wang H."/>
            <person name="Li N."/>
            <person name="Qian L."/>
            <person name="Zhang G."/>
            <person name="Li Y."/>
            <person name="Yang H."/>
            <person name="Liu X."/>
            <person name="Wang J."/>
            <person name="Yin Y."/>
            <person name="Wang J."/>
        </authorList>
    </citation>
    <scope>NUCLEOTIDE SEQUENCE [LARGE SCALE GENOMIC DNA]</scope>
    <source>
        <strain evidence="6">05x7-T-G4-1.051#20</strain>
    </source>
</reference>
<dbReference type="FunFam" id="3.90.20.20:FF:000003">
    <property type="entry name" value="GrpE protein homolog"/>
    <property type="match status" value="1"/>
</dbReference>
<dbReference type="GO" id="GO:0000774">
    <property type="term" value="F:adenyl-nucleotide exchange factor activity"/>
    <property type="evidence" value="ECO:0007669"/>
    <property type="project" value="InterPro"/>
</dbReference>
<evidence type="ECO:0000256" key="4">
    <source>
        <dbReference type="RuleBase" id="RU004478"/>
    </source>
</evidence>
<dbReference type="CDD" id="cd00446">
    <property type="entry name" value="GrpE"/>
    <property type="match status" value="1"/>
</dbReference>
<sequence length="276" mass="31466">MMHRWIVPSLRNNDQDLNPGPLNLQTDWCSVATNLAICCRLQHRRLCTTNSDTKSDKEGTEKPDAENTNDDSQKVIENLKADGEKLKTEAKDFKEASILKLVSLALQDVSWWSKLSLSGKTLFQRGSNDDNNWKDKYMRALAETENVRQRMTKQVSDVRLFGIQGFCKDLLEVADILQQATQSVPEKELQENKHLRDLYDGLVMTEAQLQKVFLKHGLEQIILQKGDKFDPHFHEALFQVPAEDPSMASNVATVEKLGYKLHERTLRPALVGVFKS</sequence>
<evidence type="ECO:0000256" key="1">
    <source>
        <dbReference type="ARBA" id="ARBA00009054"/>
    </source>
</evidence>
<dbReference type="HAMAP" id="MF_01151">
    <property type="entry name" value="GrpE"/>
    <property type="match status" value="1"/>
</dbReference>
<evidence type="ECO:0000256" key="5">
    <source>
        <dbReference type="SAM" id="MobiDB-lite"/>
    </source>
</evidence>
<dbReference type="GO" id="GO:0001405">
    <property type="term" value="C:PAM complex, Tim23 associated import motor"/>
    <property type="evidence" value="ECO:0007669"/>
    <property type="project" value="TreeGrafter"/>
</dbReference>
<dbReference type="InParanoid" id="K1QFV6"/>
<accession>K1QFV6</accession>
<evidence type="ECO:0000313" key="6">
    <source>
        <dbReference type="EMBL" id="EKC27735.1"/>
    </source>
</evidence>
<dbReference type="GO" id="GO:0051082">
    <property type="term" value="F:unfolded protein binding"/>
    <property type="evidence" value="ECO:0007669"/>
    <property type="project" value="TreeGrafter"/>
</dbReference>
<dbReference type="Gene3D" id="3.90.20.20">
    <property type="match status" value="1"/>
</dbReference>
<dbReference type="Pfam" id="PF01025">
    <property type="entry name" value="GrpE"/>
    <property type="match status" value="1"/>
</dbReference>
<dbReference type="GO" id="GO:0030150">
    <property type="term" value="P:protein import into mitochondrial matrix"/>
    <property type="evidence" value="ECO:0007669"/>
    <property type="project" value="TreeGrafter"/>
</dbReference>
<protein>
    <recommendedName>
        <fullName evidence="3">GrpE protein homolog</fullName>
    </recommendedName>
</protein>
<proteinExistence type="inferred from homology"/>
<dbReference type="SUPFAM" id="SSF51064">
    <property type="entry name" value="Head domain of nucleotide exchange factor GrpE"/>
    <property type="match status" value="1"/>
</dbReference>
<comment type="subcellular location">
    <subcellularLocation>
        <location evidence="3">Mitochondrion matrix</location>
    </subcellularLocation>
</comment>
<dbReference type="SUPFAM" id="SSF58014">
    <property type="entry name" value="Coiled-coil domain of nucleotide exchange factor GrpE"/>
    <property type="match status" value="1"/>
</dbReference>
<feature type="region of interest" description="Disordered" evidence="5">
    <location>
        <begin position="50"/>
        <end position="73"/>
    </location>
</feature>
<dbReference type="InterPro" id="IPR013805">
    <property type="entry name" value="GrpE_CC"/>
</dbReference>
<comment type="similarity">
    <text evidence="1 4">Belongs to the GrpE family.</text>
</comment>
<dbReference type="EMBL" id="JH816958">
    <property type="protein sequence ID" value="EKC27735.1"/>
    <property type="molecule type" value="Genomic_DNA"/>
</dbReference>
<dbReference type="GO" id="GO:0051087">
    <property type="term" value="F:protein-folding chaperone binding"/>
    <property type="evidence" value="ECO:0007669"/>
    <property type="project" value="InterPro"/>
</dbReference>
<dbReference type="GO" id="GO:0006457">
    <property type="term" value="P:protein folding"/>
    <property type="evidence" value="ECO:0007669"/>
    <property type="project" value="InterPro"/>
</dbReference>
<dbReference type="InterPro" id="IPR009012">
    <property type="entry name" value="GrpE_head"/>
</dbReference>
<dbReference type="AlphaFoldDB" id="K1QFV6"/>
<dbReference type="PANTHER" id="PTHR21237">
    <property type="entry name" value="GRPE PROTEIN"/>
    <property type="match status" value="1"/>
</dbReference>
<dbReference type="HOGENOM" id="CLU_1009181_0_0_1"/>
<dbReference type="Gene3D" id="2.30.22.10">
    <property type="entry name" value="Head domain of nucleotide exchange factor GrpE"/>
    <property type="match status" value="1"/>
</dbReference>
<name>K1QFV6_MAGGI</name>
<evidence type="ECO:0000256" key="3">
    <source>
        <dbReference type="RuleBase" id="RU000640"/>
    </source>
</evidence>
<organism evidence="6">
    <name type="scientific">Magallana gigas</name>
    <name type="common">Pacific oyster</name>
    <name type="synonym">Crassostrea gigas</name>
    <dbReference type="NCBI Taxonomy" id="29159"/>
    <lineage>
        <taxon>Eukaryota</taxon>
        <taxon>Metazoa</taxon>
        <taxon>Spiralia</taxon>
        <taxon>Lophotrochozoa</taxon>
        <taxon>Mollusca</taxon>
        <taxon>Bivalvia</taxon>
        <taxon>Autobranchia</taxon>
        <taxon>Pteriomorphia</taxon>
        <taxon>Ostreida</taxon>
        <taxon>Ostreoidea</taxon>
        <taxon>Ostreidae</taxon>
        <taxon>Magallana</taxon>
    </lineage>
</organism>
<dbReference type="PRINTS" id="PR00773">
    <property type="entry name" value="GRPEPROTEIN"/>
</dbReference>
<keyword evidence="3" id="KW-0496">Mitochondrion</keyword>